<evidence type="ECO:0000256" key="1">
    <source>
        <dbReference type="SAM" id="MobiDB-lite"/>
    </source>
</evidence>
<feature type="region of interest" description="Disordered" evidence="1">
    <location>
        <begin position="1"/>
        <end position="53"/>
    </location>
</feature>
<dbReference type="EMBL" id="VSRR010069778">
    <property type="protein sequence ID" value="MPC85848.1"/>
    <property type="molecule type" value="Genomic_DNA"/>
</dbReference>
<dbReference type="AlphaFoldDB" id="A0A5B7IYX6"/>
<keyword evidence="3" id="KW-1185">Reference proteome</keyword>
<sequence>MNDKMQNEKSWKTRLGTWMRSDINSPPQGQHSPVERPKPRHQGVHEGNGRVLPFPGLSRCRLGRGRDC</sequence>
<evidence type="ECO:0000313" key="3">
    <source>
        <dbReference type="Proteomes" id="UP000324222"/>
    </source>
</evidence>
<comment type="caution">
    <text evidence="2">The sequence shown here is derived from an EMBL/GenBank/DDBJ whole genome shotgun (WGS) entry which is preliminary data.</text>
</comment>
<organism evidence="2 3">
    <name type="scientific">Portunus trituberculatus</name>
    <name type="common">Swimming crab</name>
    <name type="synonym">Neptunus trituberculatus</name>
    <dbReference type="NCBI Taxonomy" id="210409"/>
    <lineage>
        <taxon>Eukaryota</taxon>
        <taxon>Metazoa</taxon>
        <taxon>Ecdysozoa</taxon>
        <taxon>Arthropoda</taxon>
        <taxon>Crustacea</taxon>
        <taxon>Multicrustacea</taxon>
        <taxon>Malacostraca</taxon>
        <taxon>Eumalacostraca</taxon>
        <taxon>Eucarida</taxon>
        <taxon>Decapoda</taxon>
        <taxon>Pleocyemata</taxon>
        <taxon>Brachyura</taxon>
        <taxon>Eubrachyura</taxon>
        <taxon>Portunoidea</taxon>
        <taxon>Portunidae</taxon>
        <taxon>Portuninae</taxon>
        <taxon>Portunus</taxon>
    </lineage>
</organism>
<feature type="compositionally biased region" description="Basic and acidic residues" evidence="1">
    <location>
        <begin position="1"/>
        <end position="11"/>
    </location>
</feature>
<proteinExistence type="predicted"/>
<gene>
    <name evidence="2" type="ORF">E2C01_080646</name>
</gene>
<feature type="compositionally biased region" description="Basic and acidic residues" evidence="1">
    <location>
        <begin position="33"/>
        <end position="48"/>
    </location>
</feature>
<evidence type="ECO:0000313" key="2">
    <source>
        <dbReference type="EMBL" id="MPC85848.1"/>
    </source>
</evidence>
<dbReference type="Proteomes" id="UP000324222">
    <property type="component" value="Unassembled WGS sequence"/>
</dbReference>
<accession>A0A5B7IYX6</accession>
<protein>
    <submittedName>
        <fullName evidence="2">Uncharacterized protein</fullName>
    </submittedName>
</protein>
<name>A0A5B7IYX6_PORTR</name>
<reference evidence="2 3" key="1">
    <citation type="submission" date="2019-05" db="EMBL/GenBank/DDBJ databases">
        <title>Another draft genome of Portunus trituberculatus and its Hox gene families provides insights of decapod evolution.</title>
        <authorList>
            <person name="Jeong J.-H."/>
            <person name="Song I."/>
            <person name="Kim S."/>
            <person name="Choi T."/>
            <person name="Kim D."/>
            <person name="Ryu S."/>
            <person name="Kim W."/>
        </authorList>
    </citation>
    <scope>NUCLEOTIDE SEQUENCE [LARGE SCALE GENOMIC DNA]</scope>
    <source>
        <tissue evidence="2">Muscle</tissue>
    </source>
</reference>
<feature type="compositionally biased region" description="Polar residues" evidence="1">
    <location>
        <begin position="22"/>
        <end position="31"/>
    </location>
</feature>